<dbReference type="EnsemblMetazoa" id="XM_050658696.1">
    <property type="protein sequence ID" value="XP_050514653.1"/>
    <property type="gene ID" value="LOC126889942"/>
</dbReference>
<dbReference type="EnsemblMetazoa" id="XM_050658695.1">
    <property type="protein sequence ID" value="XP_050514652.1"/>
    <property type="gene ID" value="LOC126889942"/>
</dbReference>
<evidence type="ECO:0000259" key="8">
    <source>
        <dbReference type="PROSITE" id="PS50865"/>
    </source>
</evidence>
<keyword evidence="1" id="KW-0479">Metal-binding</keyword>
<dbReference type="InterPro" id="IPR006612">
    <property type="entry name" value="THAP_Znf"/>
</dbReference>
<dbReference type="RefSeq" id="XP_050514652.1">
    <property type="nucleotide sequence ID" value="XM_050658695.1"/>
</dbReference>
<dbReference type="InterPro" id="IPR002893">
    <property type="entry name" value="Znf_MYND"/>
</dbReference>
<accession>A0ABM5KWT6</accession>
<reference evidence="10" key="1">
    <citation type="submission" date="2025-05" db="UniProtKB">
        <authorList>
            <consortium name="EnsemblMetazoa"/>
        </authorList>
    </citation>
    <scope>IDENTIFICATION</scope>
</reference>
<evidence type="ECO:0000313" key="11">
    <source>
        <dbReference type="Proteomes" id="UP001652700"/>
    </source>
</evidence>
<dbReference type="PANTHER" id="PTHR46600:SF11">
    <property type="entry name" value="THAP DOMAIN-CONTAINING PROTEIN 10"/>
    <property type="match status" value="1"/>
</dbReference>
<feature type="region of interest" description="Disordered" evidence="7">
    <location>
        <begin position="142"/>
        <end position="238"/>
    </location>
</feature>
<evidence type="ECO:0000256" key="6">
    <source>
        <dbReference type="PROSITE-ProRule" id="PRU00309"/>
    </source>
</evidence>
<evidence type="ECO:0000256" key="4">
    <source>
        <dbReference type="ARBA" id="ARBA00023125"/>
    </source>
</evidence>
<protein>
    <submittedName>
        <fullName evidence="10">Uncharacterized protein</fullName>
    </submittedName>
</protein>
<keyword evidence="2 5" id="KW-0863">Zinc-finger</keyword>
<dbReference type="InterPro" id="IPR038441">
    <property type="entry name" value="THAP_Znf_sf"/>
</dbReference>
<feature type="compositionally biased region" description="Basic and acidic residues" evidence="7">
    <location>
        <begin position="169"/>
        <end position="195"/>
    </location>
</feature>
<dbReference type="SUPFAM" id="SSF144232">
    <property type="entry name" value="HIT/MYND zinc finger-like"/>
    <property type="match status" value="1"/>
</dbReference>
<evidence type="ECO:0000256" key="7">
    <source>
        <dbReference type="SAM" id="MobiDB-lite"/>
    </source>
</evidence>
<dbReference type="SMART" id="SM00692">
    <property type="entry name" value="DM3"/>
    <property type="match status" value="1"/>
</dbReference>
<dbReference type="Gene3D" id="6.20.210.20">
    <property type="entry name" value="THAP domain"/>
    <property type="match status" value="1"/>
</dbReference>
<dbReference type="PROSITE" id="PS50865">
    <property type="entry name" value="ZF_MYND_2"/>
    <property type="match status" value="1"/>
</dbReference>
<dbReference type="RefSeq" id="XP_050514653.1">
    <property type="nucleotide sequence ID" value="XM_050658696.1"/>
</dbReference>
<dbReference type="Pfam" id="PF05485">
    <property type="entry name" value="THAP"/>
    <property type="match status" value="1"/>
</dbReference>
<feature type="domain" description="THAP-type" evidence="9">
    <location>
        <begin position="1"/>
        <end position="88"/>
    </location>
</feature>
<feature type="compositionally biased region" description="Basic and acidic residues" evidence="7">
    <location>
        <begin position="642"/>
        <end position="660"/>
    </location>
</feature>
<keyword evidence="3" id="KW-0862">Zinc</keyword>
<keyword evidence="4 6" id="KW-0238">DNA-binding</keyword>
<evidence type="ECO:0000256" key="3">
    <source>
        <dbReference type="ARBA" id="ARBA00022833"/>
    </source>
</evidence>
<proteinExistence type="predicted"/>
<dbReference type="PANTHER" id="PTHR46600">
    <property type="entry name" value="THAP DOMAIN-CONTAINING"/>
    <property type="match status" value="1"/>
</dbReference>
<dbReference type="InterPro" id="IPR026516">
    <property type="entry name" value="THAP1/10"/>
</dbReference>
<dbReference type="SUPFAM" id="SSF57716">
    <property type="entry name" value="Glucocorticoid receptor-like (DNA-binding domain)"/>
    <property type="match status" value="1"/>
</dbReference>
<evidence type="ECO:0000256" key="2">
    <source>
        <dbReference type="ARBA" id="ARBA00022771"/>
    </source>
</evidence>
<feature type="compositionally biased region" description="Basic and acidic residues" evidence="7">
    <location>
        <begin position="151"/>
        <end position="161"/>
    </location>
</feature>
<dbReference type="GeneID" id="126889942"/>
<feature type="compositionally biased region" description="Basic and acidic residues" evidence="7">
    <location>
        <begin position="226"/>
        <end position="238"/>
    </location>
</feature>
<dbReference type="Pfam" id="PF01753">
    <property type="entry name" value="zf-MYND"/>
    <property type="match status" value="1"/>
</dbReference>
<sequence length="714" mass="79162">MPQCAVVGCNSTHRKTKGGSIRYHRFPGDSKTRASWIQACGKHLNNCATARICSRHFDDESYERDVQHEILGLPSRCRLKKGAVPVKNLPTDFLKEEEVEESAIAVLLAVGLVPAVQPEKISGGLPEDLNKMQIMESVVEGCNVQPSSPGHAEERDQEVINKNDSSLDEPDKKPRSDNENESQQIKEDFQDKNKLETVSNGVKDEPDSSEIQDDNYSNNSSPNAENNKRKSETEEYPVKRLRAEIQDNFQSRDKILNDFIDMADCSNLDQIKSFSDQLLAEIKTLNEFAKEKEREWNNIIHLKKLKEELLLRMQRKKQVLIINEKTDYSEMLSESQNGSIEETIRNNLPQSILKSNLTGTSKPYMPSSGANGNIIRQKSLLTKPPQNNLDLNGAIDKQGKRLTLDVQSIIADYRQRHPETVPRRGRRIRHGEGGKFGNSIINFSSMALGSGSQVRQGDVSSDLGLLLNSINMSKQEALSKLQNADSTGTNPQDTVSFKDMLLQFAKLSQTERNELIQNAIKPPPPYPEVTVHPVPTSTPPPTNSLLHGILTKSPTKQNTKTSFSPTLARLLTAPERSAMSNQSIASSTPMSSNAAHPSNMSISEILSTSKACNEITITPVDAEYNVTPTKAKSMDEEETEDSADRLVIDENNDTEGKKQANSDNNSDGGDEVPFCQGCNQKAAQFVCAGCGNQWYCSRDCQVSAWDEHSEVCSG</sequence>
<evidence type="ECO:0000256" key="5">
    <source>
        <dbReference type="PROSITE-ProRule" id="PRU00134"/>
    </source>
</evidence>
<feature type="domain" description="MYND-type" evidence="8">
    <location>
        <begin position="675"/>
        <end position="712"/>
    </location>
</feature>
<keyword evidence="11" id="KW-1185">Reference proteome</keyword>
<organism evidence="10 11">
    <name type="scientific">Diabrotica virgifera virgifera</name>
    <name type="common">western corn rootworm</name>
    <dbReference type="NCBI Taxonomy" id="50390"/>
    <lineage>
        <taxon>Eukaryota</taxon>
        <taxon>Metazoa</taxon>
        <taxon>Ecdysozoa</taxon>
        <taxon>Arthropoda</taxon>
        <taxon>Hexapoda</taxon>
        <taxon>Insecta</taxon>
        <taxon>Pterygota</taxon>
        <taxon>Neoptera</taxon>
        <taxon>Endopterygota</taxon>
        <taxon>Coleoptera</taxon>
        <taxon>Polyphaga</taxon>
        <taxon>Cucujiformia</taxon>
        <taxon>Chrysomeloidea</taxon>
        <taxon>Chrysomelidae</taxon>
        <taxon>Galerucinae</taxon>
        <taxon>Diabroticina</taxon>
        <taxon>Diabroticites</taxon>
        <taxon>Diabrotica</taxon>
    </lineage>
</organism>
<evidence type="ECO:0000259" key="9">
    <source>
        <dbReference type="PROSITE" id="PS50950"/>
    </source>
</evidence>
<dbReference type="SMART" id="SM00980">
    <property type="entry name" value="THAP"/>
    <property type="match status" value="1"/>
</dbReference>
<feature type="compositionally biased region" description="Polar residues" evidence="7">
    <location>
        <begin position="578"/>
        <end position="597"/>
    </location>
</feature>
<dbReference type="Gene3D" id="6.10.140.2220">
    <property type="match status" value="1"/>
</dbReference>
<dbReference type="PROSITE" id="PS01360">
    <property type="entry name" value="ZF_MYND_1"/>
    <property type="match status" value="1"/>
</dbReference>
<feature type="compositionally biased region" description="Polar residues" evidence="7">
    <location>
        <begin position="214"/>
        <end position="225"/>
    </location>
</feature>
<evidence type="ECO:0000313" key="10">
    <source>
        <dbReference type="EnsemblMetazoa" id="XP_050514652.1"/>
    </source>
</evidence>
<dbReference type="Proteomes" id="UP001652700">
    <property type="component" value="Unplaced"/>
</dbReference>
<feature type="region of interest" description="Disordered" evidence="7">
    <location>
        <begin position="576"/>
        <end position="597"/>
    </location>
</feature>
<name>A0ABM5KWT6_DIAVI</name>
<feature type="region of interest" description="Disordered" evidence="7">
    <location>
        <begin position="628"/>
        <end position="668"/>
    </location>
</feature>
<dbReference type="PROSITE" id="PS50950">
    <property type="entry name" value="ZF_THAP"/>
    <property type="match status" value="1"/>
</dbReference>
<evidence type="ECO:0000256" key="1">
    <source>
        <dbReference type="ARBA" id="ARBA00022723"/>
    </source>
</evidence>